<evidence type="ECO:0000259" key="3">
    <source>
        <dbReference type="Pfam" id="PF01182"/>
    </source>
</evidence>
<keyword evidence="2" id="KW-0119">Carbohydrate metabolism</keyword>
<accession>A0A937X5I0</accession>
<dbReference type="InterPro" id="IPR037171">
    <property type="entry name" value="NagB/RpiA_transferase-like"/>
</dbReference>
<dbReference type="InterPro" id="IPR018321">
    <property type="entry name" value="Glucosamine6P_isomerase_CS"/>
</dbReference>
<feature type="domain" description="Glucosamine/galactosamine-6-phosphate isomerase" evidence="3">
    <location>
        <begin position="9"/>
        <end position="140"/>
    </location>
</feature>
<reference evidence="4 5" key="1">
    <citation type="submission" date="2019-03" db="EMBL/GenBank/DDBJ databases">
        <title>Lake Tanganyika Metagenome-Assembled Genomes (MAGs).</title>
        <authorList>
            <person name="Tran P."/>
        </authorList>
    </citation>
    <scope>NUCLEOTIDE SEQUENCE [LARGE SCALE GENOMIC DNA]</scope>
    <source>
        <strain evidence="4">K_DeepCast_65m_m2_236</strain>
    </source>
</reference>
<dbReference type="GO" id="GO:0019262">
    <property type="term" value="P:N-acetylneuraminate catabolic process"/>
    <property type="evidence" value="ECO:0007669"/>
    <property type="project" value="TreeGrafter"/>
</dbReference>
<dbReference type="Gene3D" id="3.40.50.1360">
    <property type="match status" value="1"/>
</dbReference>
<dbReference type="PANTHER" id="PTHR11280:SF5">
    <property type="entry name" value="GLUCOSAMINE-6-PHOSPHATE ISOMERASE"/>
    <property type="match status" value="1"/>
</dbReference>
<keyword evidence="1" id="KW-0378">Hydrolase</keyword>
<protein>
    <submittedName>
        <fullName evidence="4">6-phosphogluconolactonase</fullName>
    </submittedName>
</protein>
<dbReference type="PANTHER" id="PTHR11280">
    <property type="entry name" value="GLUCOSAMINE-6-PHOSPHATE ISOMERASE"/>
    <property type="match status" value="1"/>
</dbReference>
<evidence type="ECO:0000256" key="2">
    <source>
        <dbReference type="ARBA" id="ARBA00023277"/>
    </source>
</evidence>
<sequence>MDIWIYPDANALADAVADLIAAQLLSRPASVFALASGKTPLAVYDELAVRVREGRTSFHAATVFALDEYLGLGAGDRHSFASYFDTQVFGPINLPATQGFVPDGRAADPAKECRAYEARILAAGGVDFCVLGVGQNGHLAFNEPGPV</sequence>
<dbReference type="Proteomes" id="UP000703893">
    <property type="component" value="Unassembled WGS sequence"/>
</dbReference>
<dbReference type="PROSITE" id="PS01161">
    <property type="entry name" value="GLC_GALNAC_ISOMERASE"/>
    <property type="match status" value="1"/>
</dbReference>
<gene>
    <name evidence="4" type="ORF">FJZ00_06185</name>
</gene>
<dbReference type="SUPFAM" id="SSF100950">
    <property type="entry name" value="NagB/RpiA/CoA transferase-like"/>
    <property type="match status" value="1"/>
</dbReference>
<feature type="non-terminal residue" evidence="4">
    <location>
        <position position="147"/>
    </location>
</feature>
<dbReference type="GO" id="GO:0004342">
    <property type="term" value="F:glucosamine-6-phosphate deaminase activity"/>
    <property type="evidence" value="ECO:0007669"/>
    <property type="project" value="InterPro"/>
</dbReference>
<dbReference type="GO" id="GO:0042802">
    <property type="term" value="F:identical protein binding"/>
    <property type="evidence" value="ECO:0007669"/>
    <property type="project" value="TreeGrafter"/>
</dbReference>
<evidence type="ECO:0000313" key="4">
    <source>
        <dbReference type="EMBL" id="MBM3274720.1"/>
    </source>
</evidence>
<proteinExistence type="predicted"/>
<dbReference type="InterPro" id="IPR004547">
    <property type="entry name" value="Glucosamine6P_isomerase"/>
</dbReference>
<dbReference type="AlphaFoldDB" id="A0A937X5I0"/>
<dbReference type="EMBL" id="VGJX01000305">
    <property type="protein sequence ID" value="MBM3274720.1"/>
    <property type="molecule type" value="Genomic_DNA"/>
</dbReference>
<dbReference type="InterPro" id="IPR006148">
    <property type="entry name" value="Glc/Gal-6P_isomerase"/>
</dbReference>
<dbReference type="GO" id="GO:0006046">
    <property type="term" value="P:N-acetylglucosamine catabolic process"/>
    <property type="evidence" value="ECO:0007669"/>
    <property type="project" value="TreeGrafter"/>
</dbReference>
<evidence type="ECO:0000313" key="5">
    <source>
        <dbReference type="Proteomes" id="UP000703893"/>
    </source>
</evidence>
<evidence type="ECO:0000256" key="1">
    <source>
        <dbReference type="ARBA" id="ARBA00022801"/>
    </source>
</evidence>
<comment type="caution">
    <text evidence="4">The sequence shown here is derived from an EMBL/GenBank/DDBJ whole genome shotgun (WGS) entry which is preliminary data.</text>
</comment>
<dbReference type="Pfam" id="PF01182">
    <property type="entry name" value="Glucosamine_iso"/>
    <property type="match status" value="1"/>
</dbReference>
<dbReference type="GO" id="GO:0006043">
    <property type="term" value="P:glucosamine catabolic process"/>
    <property type="evidence" value="ECO:0007669"/>
    <property type="project" value="TreeGrafter"/>
</dbReference>
<organism evidence="4 5">
    <name type="scientific">Candidatus Tanganyikabacteria bacterium</name>
    <dbReference type="NCBI Taxonomy" id="2961651"/>
    <lineage>
        <taxon>Bacteria</taxon>
        <taxon>Bacillati</taxon>
        <taxon>Candidatus Sericytochromatia</taxon>
        <taxon>Candidatus Tanganyikabacteria</taxon>
    </lineage>
</organism>
<dbReference type="GO" id="GO:0005975">
    <property type="term" value="P:carbohydrate metabolic process"/>
    <property type="evidence" value="ECO:0007669"/>
    <property type="project" value="InterPro"/>
</dbReference>
<name>A0A937X5I0_9BACT</name>
<dbReference type="GO" id="GO:0005737">
    <property type="term" value="C:cytoplasm"/>
    <property type="evidence" value="ECO:0007669"/>
    <property type="project" value="TreeGrafter"/>
</dbReference>